<accession>A0A498HQU0</accession>
<dbReference type="InterPro" id="IPR023213">
    <property type="entry name" value="CAT-like_dom_sf"/>
</dbReference>
<dbReference type="InterPro" id="IPR050317">
    <property type="entry name" value="Plant_Fungal_Acyltransferase"/>
</dbReference>
<dbReference type="Gramene" id="mRNA:MD15G0033100">
    <property type="protein sequence ID" value="mRNA:MD15G0033100"/>
    <property type="gene ID" value="MD15G0033100"/>
</dbReference>
<keyword evidence="3" id="KW-1185">Reference proteome</keyword>
<dbReference type="Proteomes" id="UP000290289">
    <property type="component" value="Chromosome 15"/>
</dbReference>
<dbReference type="PANTHER" id="PTHR31642">
    <property type="entry name" value="TRICHOTHECENE 3-O-ACETYLTRANSFERASE"/>
    <property type="match status" value="1"/>
</dbReference>
<dbReference type="EMBL" id="RDQH01000341">
    <property type="protein sequence ID" value="RXH73100.1"/>
    <property type="molecule type" value="Genomic_DNA"/>
</dbReference>
<dbReference type="GO" id="GO:0016747">
    <property type="term" value="F:acyltransferase activity, transferring groups other than amino-acyl groups"/>
    <property type="evidence" value="ECO:0007669"/>
    <property type="project" value="TreeGrafter"/>
</dbReference>
<reference evidence="2 3" key="1">
    <citation type="submission" date="2018-10" db="EMBL/GenBank/DDBJ databases">
        <title>A high-quality apple genome assembly.</title>
        <authorList>
            <person name="Hu J."/>
        </authorList>
    </citation>
    <scope>NUCLEOTIDE SEQUENCE [LARGE SCALE GENOMIC DNA]</scope>
    <source>
        <strain evidence="3">cv. HFTH1</strain>
        <tissue evidence="2">Young leaf</tissue>
    </source>
</reference>
<evidence type="ECO:0000256" key="1">
    <source>
        <dbReference type="ARBA" id="ARBA00009861"/>
    </source>
</evidence>
<dbReference type="Pfam" id="PF02458">
    <property type="entry name" value="Transferase"/>
    <property type="match status" value="1"/>
</dbReference>
<dbReference type="AlphaFoldDB" id="A0A498HQU0"/>
<name>A0A498HQU0_MALDO</name>
<gene>
    <name evidence="2" type="ORF">DVH24_012784</name>
</gene>
<comment type="caution">
    <text evidence="2">The sequence shown here is derived from an EMBL/GenBank/DDBJ whole genome shotgun (WGS) entry which is preliminary data.</text>
</comment>
<dbReference type="PANTHER" id="PTHR31642:SF145">
    <property type="entry name" value="BRASSINOSTEROID-RELATED ACYLTRANSFERASE 1"/>
    <property type="match status" value="1"/>
</dbReference>
<proteinExistence type="inferred from homology"/>
<dbReference type="OrthoDB" id="671439at2759"/>
<organism evidence="2 3">
    <name type="scientific">Malus domestica</name>
    <name type="common">Apple</name>
    <name type="synonym">Pyrus malus</name>
    <dbReference type="NCBI Taxonomy" id="3750"/>
    <lineage>
        <taxon>Eukaryota</taxon>
        <taxon>Viridiplantae</taxon>
        <taxon>Streptophyta</taxon>
        <taxon>Embryophyta</taxon>
        <taxon>Tracheophyta</taxon>
        <taxon>Spermatophyta</taxon>
        <taxon>Magnoliopsida</taxon>
        <taxon>eudicotyledons</taxon>
        <taxon>Gunneridae</taxon>
        <taxon>Pentapetalae</taxon>
        <taxon>rosids</taxon>
        <taxon>fabids</taxon>
        <taxon>Rosales</taxon>
        <taxon>Rosaceae</taxon>
        <taxon>Amygdaloideae</taxon>
        <taxon>Maleae</taxon>
        <taxon>Malus</taxon>
    </lineage>
</organism>
<dbReference type="KEGG" id="mdm:103441817"/>
<dbReference type="SMR" id="A0A498HQU0"/>
<dbReference type="STRING" id="3750.A0A498HQU0"/>
<comment type="similarity">
    <text evidence="1">Belongs to the plant acyltransferase family.</text>
</comment>
<sequence>MGTERDIDGYLTLVSITKTVSVLPKVLHPPKLLTLSNLDRQSPIHMYLVFFYNSNSAAHHKDNDLLLDGADDSVFGSLKCGLEETLSVWYPAAGRLSLNPSDHGNKFNLWCNNKGAVLVEAETPVNVSELGDLSQYNEFFEKLVHKPVFDGDFSETPLVVGQVTKFGCGGYSVGIGISHSLFDGPAAYEFMSAWASNSTKTKKQHKVSEIPNLPVHDRGTLLMDKFDEAQKGISTDLLPNQNEDGSPGVTRAAAVGHLYQLIIQAAASNDHMNFLKNGSNILDQINDRNYVYKTFHLRGTLIESLKKEVCGHETSSFPCSSFEVVAAHLWKAKTKALGVKKEAMVCLQFSVDARNKVDPVLPQGFSGNAFVLASVALTAAQVEEATHKAIVEKIRVAKNSVTNSYVKAYMEAVGGPQTTLPPLEELTLVSDWTRMPFHKIGFLHESAAYASPLVSSISQVAYFMQNPSDCKGIDMRVGLLPQYVSAFSRCFIAND</sequence>
<evidence type="ECO:0000313" key="2">
    <source>
        <dbReference type="EMBL" id="RXH73100.1"/>
    </source>
</evidence>
<dbReference type="Gene3D" id="3.30.559.10">
    <property type="entry name" value="Chloramphenicol acetyltransferase-like domain"/>
    <property type="match status" value="2"/>
</dbReference>
<evidence type="ECO:0000313" key="3">
    <source>
        <dbReference type="Proteomes" id="UP000290289"/>
    </source>
</evidence>
<protein>
    <submittedName>
        <fullName evidence="2">Uncharacterized protein</fullName>
    </submittedName>
</protein>